<dbReference type="AlphaFoldDB" id="A0A1M4Z2S8"/>
<organism evidence="7 8">
    <name type="scientific">Streptoalloteichus hindustanus</name>
    <dbReference type="NCBI Taxonomy" id="2017"/>
    <lineage>
        <taxon>Bacteria</taxon>
        <taxon>Bacillati</taxon>
        <taxon>Actinomycetota</taxon>
        <taxon>Actinomycetes</taxon>
        <taxon>Pseudonocardiales</taxon>
        <taxon>Pseudonocardiaceae</taxon>
        <taxon>Streptoalloteichus</taxon>
    </lineage>
</organism>
<dbReference type="InterPro" id="IPR011990">
    <property type="entry name" value="TPR-like_helical_dom_sf"/>
</dbReference>
<keyword evidence="4" id="KW-0804">Transcription</keyword>
<dbReference type="GO" id="GO:0003677">
    <property type="term" value="F:DNA binding"/>
    <property type="evidence" value="ECO:0007669"/>
    <property type="project" value="UniProtKB-UniRule"/>
</dbReference>
<dbReference type="InterPro" id="IPR005158">
    <property type="entry name" value="BTAD"/>
</dbReference>
<dbReference type="PANTHER" id="PTHR35807">
    <property type="entry name" value="TRANSCRIPTIONAL REGULATOR REDD-RELATED"/>
    <property type="match status" value="1"/>
</dbReference>
<dbReference type="SUPFAM" id="SSF46894">
    <property type="entry name" value="C-terminal effector domain of the bipartite response regulators"/>
    <property type="match status" value="1"/>
</dbReference>
<dbReference type="PANTHER" id="PTHR35807:SF1">
    <property type="entry name" value="TRANSCRIPTIONAL REGULATOR REDD"/>
    <property type="match status" value="1"/>
</dbReference>
<dbReference type="Gene3D" id="1.25.40.10">
    <property type="entry name" value="Tetratricopeptide repeat domain"/>
    <property type="match status" value="1"/>
</dbReference>
<proteinExistence type="inferred from homology"/>
<keyword evidence="2" id="KW-0805">Transcription regulation</keyword>
<evidence type="ECO:0000256" key="3">
    <source>
        <dbReference type="ARBA" id="ARBA00023125"/>
    </source>
</evidence>
<dbReference type="PROSITE" id="PS51755">
    <property type="entry name" value="OMPR_PHOB"/>
    <property type="match status" value="1"/>
</dbReference>
<accession>A0A1M4Z2S8</accession>
<evidence type="ECO:0000256" key="5">
    <source>
        <dbReference type="PROSITE-ProRule" id="PRU01091"/>
    </source>
</evidence>
<dbReference type="SMART" id="SM00862">
    <property type="entry name" value="Trans_reg_C"/>
    <property type="match status" value="1"/>
</dbReference>
<protein>
    <submittedName>
        <fullName evidence="7">DNA-binding transcriptional activator of the SARP family</fullName>
    </submittedName>
</protein>
<dbReference type="Gene3D" id="1.10.10.10">
    <property type="entry name" value="Winged helix-like DNA-binding domain superfamily/Winged helix DNA-binding domain"/>
    <property type="match status" value="1"/>
</dbReference>
<sequence length="212" mass="24037">MLGSVGVVFGPRRHLVISYRQRAALAHLVVEADKVVPTDSLIHSIWGETPPPTARGQVRACVSELRRSLNDLGVRTELIATERDGYRLRADQCSIDARMFEREVAEAMRFAHQEALDQALHRIASALEHWKVPAYPGVESAIVRAHAAKLERTLLNALEARTEWEMKLGLHQELVDELTEQAEQQPWHDNPRLRLLATLRRAGTRPETPRRT</sequence>
<feature type="domain" description="OmpR/PhoB-type" evidence="6">
    <location>
        <begin position="1"/>
        <end position="90"/>
    </location>
</feature>
<dbReference type="EMBL" id="FQVN01000002">
    <property type="protein sequence ID" value="SHF12258.1"/>
    <property type="molecule type" value="Genomic_DNA"/>
</dbReference>
<dbReference type="InterPro" id="IPR036388">
    <property type="entry name" value="WH-like_DNA-bd_sf"/>
</dbReference>
<dbReference type="SUPFAM" id="SSF48452">
    <property type="entry name" value="TPR-like"/>
    <property type="match status" value="1"/>
</dbReference>
<dbReference type="Pfam" id="PF00486">
    <property type="entry name" value="Trans_reg_C"/>
    <property type="match status" value="1"/>
</dbReference>
<feature type="DNA-binding region" description="OmpR/PhoB-type" evidence="5">
    <location>
        <begin position="1"/>
        <end position="90"/>
    </location>
</feature>
<dbReference type="Proteomes" id="UP000184501">
    <property type="component" value="Unassembled WGS sequence"/>
</dbReference>
<keyword evidence="3 5" id="KW-0238">DNA-binding</keyword>
<evidence type="ECO:0000259" key="6">
    <source>
        <dbReference type="PROSITE" id="PS51755"/>
    </source>
</evidence>
<comment type="similarity">
    <text evidence="1">Belongs to the AfsR/DnrI/RedD regulatory family.</text>
</comment>
<dbReference type="InterPro" id="IPR051677">
    <property type="entry name" value="AfsR-DnrI-RedD_regulator"/>
</dbReference>
<name>A0A1M4Z2S8_STRHI</name>
<dbReference type="InterPro" id="IPR001867">
    <property type="entry name" value="OmpR/PhoB-type_DNA-bd"/>
</dbReference>
<evidence type="ECO:0000313" key="8">
    <source>
        <dbReference type="Proteomes" id="UP000184501"/>
    </source>
</evidence>
<dbReference type="Pfam" id="PF03704">
    <property type="entry name" value="BTAD"/>
    <property type="match status" value="1"/>
</dbReference>
<dbReference type="GO" id="GO:0006355">
    <property type="term" value="P:regulation of DNA-templated transcription"/>
    <property type="evidence" value="ECO:0007669"/>
    <property type="project" value="InterPro"/>
</dbReference>
<dbReference type="GO" id="GO:0000160">
    <property type="term" value="P:phosphorelay signal transduction system"/>
    <property type="evidence" value="ECO:0007669"/>
    <property type="project" value="InterPro"/>
</dbReference>
<reference evidence="7 8" key="1">
    <citation type="submission" date="2016-11" db="EMBL/GenBank/DDBJ databases">
        <authorList>
            <person name="Jaros S."/>
            <person name="Januszkiewicz K."/>
            <person name="Wedrychowicz H."/>
        </authorList>
    </citation>
    <scope>NUCLEOTIDE SEQUENCE [LARGE SCALE GENOMIC DNA]</scope>
    <source>
        <strain evidence="7 8">DSM 44523</strain>
    </source>
</reference>
<evidence type="ECO:0000256" key="2">
    <source>
        <dbReference type="ARBA" id="ARBA00023015"/>
    </source>
</evidence>
<dbReference type="STRING" id="2017.SAMN05444320_102578"/>
<dbReference type="InterPro" id="IPR016032">
    <property type="entry name" value="Sig_transdc_resp-reg_C-effctor"/>
</dbReference>
<evidence type="ECO:0000313" key="7">
    <source>
        <dbReference type="EMBL" id="SHF12258.1"/>
    </source>
</evidence>
<gene>
    <name evidence="7" type="ORF">SAMN05444320_102578</name>
</gene>
<keyword evidence="8" id="KW-1185">Reference proteome</keyword>
<evidence type="ECO:0000256" key="1">
    <source>
        <dbReference type="ARBA" id="ARBA00005820"/>
    </source>
</evidence>
<evidence type="ECO:0000256" key="4">
    <source>
        <dbReference type="ARBA" id="ARBA00023163"/>
    </source>
</evidence>